<feature type="transmembrane region" description="Helical" evidence="1">
    <location>
        <begin position="26"/>
        <end position="51"/>
    </location>
</feature>
<dbReference type="Gene3D" id="1.20.144.10">
    <property type="entry name" value="Phosphatidic acid phosphatase type 2/haloperoxidase"/>
    <property type="match status" value="2"/>
</dbReference>
<feature type="transmembrane region" description="Helical" evidence="1">
    <location>
        <begin position="185"/>
        <end position="206"/>
    </location>
</feature>
<dbReference type="Pfam" id="PF01569">
    <property type="entry name" value="PAP2"/>
    <property type="match status" value="1"/>
</dbReference>
<keyword evidence="1" id="KW-1133">Transmembrane helix</keyword>
<evidence type="ECO:0000313" key="4">
    <source>
        <dbReference type="Proteomes" id="UP000010367"/>
    </source>
</evidence>
<dbReference type="SUPFAM" id="SSF48317">
    <property type="entry name" value="Acid phosphatase/Vanadium-dependent haloperoxidase"/>
    <property type="match status" value="1"/>
</dbReference>
<feature type="domain" description="Phosphatidic acid phosphatase type 2/haloperoxidase" evidence="2">
    <location>
        <begin position="116"/>
        <end position="227"/>
    </location>
</feature>
<feature type="transmembrane region" description="Helical" evidence="1">
    <location>
        <begin position="115"/>
        <end position="136"/>
    </location>
</feature>
<dbReference type="STRING" id="56110.Oscil6304_2470"/>
<dbReference type="RefSeq" id="WP_015148731.1">
    <property type="nucleotide sequence ID" value="NC_019693.1"/>
</dbReference>
<sequence length="244" mass="27830">MTIFRFRQKASQLIQFWQRKFNSHSVFSLQSVVLIKGILLSLLSIGVFLYITDEVMDLETRNWDVNLMLAVQKTHTPLLDVAMKSFSTLGGHIVLFGISVGLAIKFWIRRQRPELFGLLVAAVGGTLLNLLIKACLNRDRPQMWALINDDLNTSSYPSGHVTIGLIIYGFCGYLLARYFPRWRGLIYLGTFLLMLAIGWSRIYVGLHWPTDVLAGYATGFAWLNASILSFEIGKQREEIRRKQV</sequence>
<feature type="transmembrane region" description="Helical" evidence="1">
    <location>
        <begin position="212"/>
        <end position="232"/>
    </location>
</feature>
<dbReference type="KEGG" id="oac:Oscil6304_2470"/>
<name>K9TJ90_9CYAN</name>
<dbReference type="SMART" id="SM00014">
    <property type="entry name" value="acidPPc"/>
    <property type="match status" value="1"/>
</dbReference>
<dbReference type="InterPro" id="IPR036938">
    <property type="entry name" value="PAP2/HPO_sf"/>
</dbReference>
<dbReference type="eggNOG" id="COG0671">
    <property type="taxonomic scope" value="Bacteria"/>
</dbReference>
<feature type="transmembrane region" description="Helical" evidence="1">
    <location>
        <begin position="156"/>
        <end position="176"/>
    </location>
</feature>
<protein>
    <submittedName>
        <fullName evidence="3">Membrane-associated phospholipid phosphatase</fullName>
    </submittedName>
</protein>
<proteinExistence type="predicted"/>
<reference evidence="3 4" key="1">
    <citation type="submission" date="2012-06" db="EMBL/GenBank/DDBJ databases">
        <title>Finished chromosome of genome of Oscillatoria acuminata PCC 6304.</title>
        <authorList>
            <consortium name="US DOE Joint Genome Institute"/>
            <person name="Gugger M."/>
            <person name="Coursin T."/>
            <person name="Rippka R."/>
            <person name="Tandeau De Marsac N."/>
            <person name="Huntemann M."/>
            <person name="Wei C.-L."/>
            <person name="Han J."/>
            <person name="Detter J.C."/>
            <person name="Han C."/>
            <person name="Tapia R."/>
            <person name="Davenport K."/>
            <person name="Daligault H."/>
            <person name="Erkkila T."/>
            <person name="Gu W."/>
            <person name="Munk A.C.C."/>
            <person name="Teshima H."/>
            <person name="Xu Y."/>
            <person name="Chain P."/>
            <person name="Chen A."/>
            <person name="Krypides N."/>
            <person name="Mavromatis K."/>
            <person name="Markowitz V."/>
            <person name="Szeto E."/>
            <person name="Ivanova N."/>
            <person name="Mikhailova N."/>
            <person name="Ovchinnikova G."/>
            <person name="Pagani I."/>
            <person name="Pati A."/>
            <person name="Goodwin L."/>
            <person name="Peters L."/>
            <person name="Pitluck S."/>
            <person name="Woyke T."/>
            <person name="Kerfeld C."/>
        </authorList>
    </citation>
    <scope>NUCLEOTIDE SEQUENCE [LARGE SCALE GENOMIC DNA]</scope>
    <source>
        <strain evidence="3 4">PCC 6304</strain>
    </source>
</reference>
<dbReference type="InParanoid" id="K9TJ90"/>
<evidence type="ECO:0000259" key="2">
    <source>
        <dbReference type="SMART" id="SM00014"/>
    </source>
</evidence>
<dbReference type="PATRIC" id="fig|56110.3.peg.2944"/>
<dbReference type="OrthoDB" id="9789113at2"/>
<accession>K9TJ90</accession>
<feature type="transmembrane region" description="Helical" evidence="1">
    <location>
        <begin position="89"/>
        <end position="108"/>
    </location>
</feature>
<dbReference type="CDD" id="cd03392">
    <property type="entry name" value="PAP2_like_2"/>
    <property type="match status" value="1"/>
</dbReference>
<keyword evidence="1" id="KW-0812">Transmembrane</keyword>
<dbReference type="Proteomes" id="UP000010367">
    <property type="component" value="Chromosome"/>
</dbReference>
<evidence type="ECO:0000313" key="3">
    <source>
        <dbReference type="EMBL" id="AFY82089.1"/>
    </source>
</evidence>
<dbReference type="FunCoup" id="K9TJ90">
    <property type="interactions" value="193"/>
</dbReference>
<dbReference type="AlphaFoldDB" id="K9TJ90"/>
<keyword evidence="4" id="KW-1185">Reference proteome</keyword>
<dbReference type="PANTHER" id="PTHR14969">
    <property type="entry name" value="SPHINGOSINE-1-PHOSPHATE PHOSPHOHYDROLASE"/>
    <property type="match status" value="1"/>
</dbReference>
<keyword evidence="1" id="KW-0472">Membrane</keyword>
<gene>
    <name evidence="3" type="ORF">Oscil6304_2470</name>
</gene>
<dbReference type="HOGENOM" id="CLU_072573_3_0_3"/>
<evidence type="ECO:0000256" key="1">
    <source>
        <dbReference type="SAM" id="Phobius"/>
    </source>
</evidence>
<dbReference type="EMBL" id="CP003607">
    <property type="protein sequence ID" value="AFY82089.1"/>
    <property type="molecule type" value="Genomic_DNA"/>
</dbReference>
<dbReference type="PANTHER" id="PTHR14969:SF13">
    <property type="entry name" value="AT30094P"/>
    <property type="match status" value="1"/>
</dbReference>
<dbReference type="InterPro" id="IPR000326">
    <property type="entry name" value="PAP2/HPO"/>
</dbReference>
<organism evidence="3 4">
    <name type="scientific">Oscillatoria acuminata PCC 6304</name>
    <dbReference type="NCBI Taxonomy" id="56110"/>
    <lineage>
        <taxon>Bacteria</taxon>
        <taxon>Bacillati</taxon>
        <taxon>Cyanobacteriota</taxon>
        <taxon>Cyanophyceae</taxon>
        <taxon>Oscillatoriophycideae</taxon>
        <taxon>Oscillatoriales</taxon>
        <taxon>Oscillatoriaceae</taxon>
        <taxon>Oscillatoria</taxon>
    </lineage>
</organism>